<dbReference type="RefSeq" id="WP_394318882.1">
    <property type="nucleotide sequence ID" value="NZ_JBHMQV010000009.1"/>
</dbReference>
<accession>A0ABV6TH77</accession>
<name>A0ABV6TH77_9ACTN</name>
<comment type="caution">
    <text evidence="3">The sequence shown here is derived from an EMBL/GenBank/DDBJ whole genome shotgun (WGS) entry which is preliminary data.</text>
</comment>
<dbReference type="InterPro" id="IPR013538">
    <property type="entry name" value="ASHA1/2-like_C"/>
</dbReference>
<keyword evidence="4" id="KW-1185">Reference proteome</keyword>
<evidence type="ECO:0000256" key="1">
    <source>
        <dbReference type="ARBA" id="ARBA00006817"/>
    </source>
</evidence>
<dbReference type="Pfam" id="PF08327">
    <property type="entry name" value="AHSA1"/>
    <property type="match status" value="1"/>
</dbReference>
<dbReference type="Gene3D" id="3.30.530.20">
    <property type="match status" value="1"/>
</dbReference>
<dbReference type="SUPFAM" id="SSF55961">
    <property type="entry name" value="Bet v1-like"/>
    <property type="match status" value="1"/>
</dbReference>
<dbReference type="Proteomes" id="UP001589887">
    <property type="component" value="Unassembled WGS sequence"/>
</dbReference>
<sequence length="156" mass="16846">MGDAASRNTVAVERHIAASPAAVFSFFTDHDRWLSWMDTEGTFAFEPGGAYRTTVTGAHRAAGRFLAVEPPRRIVFTWGWESGGTPVAPGSSTVEVTLEPDGEDTLLRLVHTGLPSPEACAGHSDGWHHYLDRLTVRARGGDPGPDRWTPNPGEHG</sequence>
<comment type="similarity">
    <text evidence="1">Belongs to the AHA1 family.</text>
</comment>
<evidence type="ECO:0000313" key="3">
    <source>
        <dbReference type="EMBL" id="MFC0844561.1"/>
    </source>
</evidence>
<evidence type="ECO:0000313" key="4">
    <source>
        <dbReference type="Proteomes" id="UP001589887"/>
    </source>
</evidence>
<proteinExistence type="inferred from homology"/>
<dbReference type="EMBL" id="JBHMQV010000009">
    <property type="protein sequence ID" value="MFC0844561.1"/>
    <property type="molecule type" value="Genomic_DNA"/>
</dbReference>
<protein>
    <submittedName>
        <fullName evidence="3">SRPBCC domain-containing protein</fullName>
    </submittedName>
</protein>
<organism evidence="3 4">
    <name type="scientific">Streptomyces noboritoensis</name>
    <dbReference type="NCBI Taxonomy" id="67337"/>
    <lineage>
        <taxon>Bacteria</taxon>
        <taxon>Bacillati</taxon>
        <taxon>Actinomycetota</taxon>
        <taxon>Actinomycetes</taxon>
        <taxon>Kitasatosporales</taxon>
        <taxon>Streptomycetaceae</taxon>
        <taxon>Streptomyces</taxon>
    </lineage>
</organism>
<dbReference type="CDD" id="cd07814">
    <property type="entry name" value="SRPBCC_CalC_Aha1-like"/>
    <property type="match status" value="1"/>
</dbReference>
<feature type="domain" description="Activator of Hsp90 ATPase homologue 1/2-like C-terminal" evidence="2">
    <location>
        <begin position="18"/>
        <end position="135"/>
    </location>
</feature>
<gene>
    <name evidence="3" type="ORF">ACFH04_12715</name>
</gene>
<evidence type="ECO:0000259" key="2">
    <source>
        <dbReference type="Pfam" id="PF08327"/>
    </source>
</evidence>
<dbReference type="InterPro" id="IPR023393">
    <property type="entry name" value="START-like_dom_sf"/>
</dbReference>
<reference evidence="3 4" key="1">
    <citation type="submission" date="2024-09" db="EMBL/GenBank/DDBJ databases">
        <authorList>
            <person name="Sun Q."/>
            <person name="Mori K."/>
        </authorList>
    </citation>
    <scope>NUCLEOTIDE SEQUENCE [LARGE SCALE GENOMIC DNA]</scope>
    <source>
        <strain evidence="3 4">JCM 4557</strain>
    </source>
</reference>